<dbReference type="InterPro" id="IPR009467">
    <property type="entry name" value="Glycolipid-bd_prot_put"/>
</dbReference>
<organism evidence="1 2">
    <name type="scientific">Arthrobacter halodurans</name>
    <dbReference type="NCBI Taxonomy" id="516699"/>
    <lineage>
        <taxon>Bacteria</taxon>
        <taxon>Bacillati</taxon>
        <taxon>Actinomycetota</taxon>
        <taxon>Actinomycetes</taxon>
        <taxon>Micrococcales</taxon>
        <taxon>Micrococcaceae</taxon>
        <taxon>Arthrobacter</taxon>
    </lineage>
</organism>
<dbReference type="Proteomes" id="UP001575652">
    <property type="component" value="Unassembled WGS sequence"/>
</dbReference>
<reference evidence="1 2" key="1">
    <citation type="submission" date="2024-09" db="EMBL/GenBank/DDBJ databases">
        <authorList>
            <person name="Salinas-Garcia M.A."/>
            <person name="Prieme A."/>
        </authorList>
    </citation>
    <scope>NUCLEOTIDE SEQUENCE [LARGE SCALE GENOMIC DNA]</scope>
    <source>
        <strain evidence="1 2">DSM 21081</strain>
    </source>
</reference>
<keyword evidence="2" id="KW-1185">Reference proteome</keyword>
<dbReference type="Pfam" id="PF06475">
    <property type="entry name" value="Glycolipid_bind"/>
    <property type="match status" value="1"/>
</dbReference>
<sequence>MTTRLLTWSGVDDASRTDHAFVELSGTSLRAVGGTQTNRFSSSWELDVAPGWVTRALRVTTRGFGWSRTLELTRSKAGRWSADTATRGDSALPAPGLDDPESLDGALDCDLGLCPVTNTMPIRRLELLRRAAGDTPLVMAWVEMPSLRILRSEQVYASAAALEGRARVLYKSAGGDFSAHLTIDDEGLVIDYPGLARRT</sequence>
<evidence type="ECO:0000313" key="1">
    <source>
        <dbReference type="EMBL" id="MFB0833640.1"/>
    </source>
</evidence>
<dbReference type="EMBL" id="JBHDLJ010000002">
    <property type="protein sequence ID" value="MFB0833640.1"/>
    <property type="molecule type" value="Genomic_DNA"/>
</dbReference>
<proteinExistence type="predicted"/>
<dbReference type="RefSeq" id="WP_373970806.1">
    <property type="nucleotide sequence ID" value="NZ_JBHDLJ010000002.1"/>
</dbReference>
<comment type="caution">
    <text evidence="1">The sequence shown here is derived from an EMBL/GenBank/DDBJ whole genome shotgun (WGS) entry which is preliminary data.</text>
</comment>
<dbReference type="SUPFAM" id="SSF159275">
    <property type="entry name" value="PA1994-like"/>
    <property type="match status" value="1"/>
</dbReference>
<protein>
    <submittedName>
        <fullName evidence="1">Glycolipid-binding domain-containing protein</fullName>
    </submittedName>
</protein>
<accession>A0ABV4UJB6</accession>
<evidence type="ECO:0000313" key="2">
    <source>
        <dbReference type="Proteomes" id="UP001575652"/>
    </source>
</evidence>
<name>A0ABV4UJB6_9MICC</name>
<gene>
    <name evidence="1" type="ORF">ACETWP_03485</name>
</gene>